<dbReference type="Proteomes" id="UP000068026">
    <property type="component" value="Chromosome"/>
</dbReference>
<dbReference type="PANTHER" id="PTHR40446">
    <property type="entry name" value="N-ACETYLGLUCOSAMINE-1-PHOSPHODIESTER ALPHA-N-ACETYLGLUCOSAMINIDASE"/>
    <property type="match status" value="1"/>
</dbReference>
<dbReference type="Proteomes" id="UP000184204">
    <property type="component" value="Unassembled WGS sequence"/>
</dbReference>
<reference evidence="5" key="2">
    <citation type="submission" date="2016-01" db="EMBL/GenBank/DDBJ databases">
        <authorList>
            <person name="Poehlein A."/>
            <person name="Schlien K."/>
            <person name="Gottschalk G."/>
            <person name="Buckel W."/>
            <person name="Daniel R."/>
        </authorList>
    </citation>
    <scope>NUCLEOTIDE SEQUENCE [LARGE SCALE GENOMIC DNA]</scope>
    <source>
        <strain evidence="5">X2</strain>
    </source>
</reference>
<dbReference type="OrthoDB" id="9809781at2"/>
<dbReference type="EMBL" id="CP014223">
    <property type="protein sequence ID" value="AMJ42178.1"/>
    <property type="molecule type" value="Genomic_DNA"/>
</dbReference>
<proteinExistence type="predicted"/>
<protein>
    <recommendedName>
        <fullName evidence="2">Phosphodiester glycosidase domain-containing protein</fullName>
    </recommendedName>
</protein>
<dbReference type="AlphaFoldDB" id="A0A0X8VC31"/>
<evidence type="ECO:0000313" key="3">
    <source>
        <dbReference type="EMBL" id="AMJ42178.1"/>
    </source>
</evidence>
<feature type="signal peptide" evidence="1">
    <location>
        <begin position="1"/>
        <end position="31"/>
    </location>
</feature>
<evidence type="ECO:0000256" key="1">
    <source>
        <dbReference type="SAM" id="SignalP"/>
    </source>
</evidence>
<dbReference type="Gene3D" id="2.60.40.1080">
    <property type="match status" value="1"/>
</dbReference>
<dbReference type="PANTHER" id="PTHR40446:SF2">
    <property type="entry name" value="N-ACETYLGLUCOSAMINE-1-PHOSPHODIESTER ALPHA-N-ACETYLGLUCOSAMINIDASE"/>
    <property type="match status" value="1"/>
</dbReference>
<reference evidence="6" key="4">
    <citation type="submission" date="2016-11" db="EMBL/GenBank/DDBJ databases">
        <authorList>
            <person name="Jaros S."/>
            <person name="Januszkiewicz K."/>
            <person name="Wedrychowicz H."/>
        </authorList>
    </citation>
    <scope>NUCLEOTIDE SEQUENCE [LARGE SCALE GENOMIC DNA]</scope>
    <source>
        <strain evidence="6">DSM 1682</strain>
    </source>
</reference>
<dbReference type="Pfam" id="PF09992">
    <property type="entry name" value="NAGPA"/>
    <property type="match status" value="1"/>
</dbReference>
<feature type="domain" description="Phosphodiester glycosidase" evidence="2">
    <location>
        <begin position="211"/>
        <end position="385"/>
    </location>
</feature>
<name>A0A0X8VC31_ANAPI</name>
<evidence type="ECO:0000313" key="6">
    <source>
        <dbReference type="Proteomes" id="UP000184204"/>
    </source>
</evidence>
<evidence type="ECO:0000259" key="2">
    <source>
        <dbReference type="Pfam" id="PF09992"/>
    </source>
</evidence>
<feature type="chain" id="PRO_5044547774" description="Phosphodiester glycosidase domain-containing protein" evidence="1">
    <location>
        <begin position="32"/>
        <end position="783"/>
    </location>
</feature>
<reference evidence="4" key="3">
    <citation type="submission" date="2016-11" db="EMBL/GenBank/DDBJ databases">
        <authorList>
            <person name="Varghese N."/>
            <person name="Submissions S."/>
        </authorList>
    </citation>
    <scope>NUCLEOTIDE SEQUENCE</scope>
    <source>
        <strain evidence="4">DSM 1682</strain>
    </source>
</reference>
<evidence type="ECO:0000313" key="5">
    <source>
        <dbReference type="Proteomes" id="UP000068026"/>
    </source>
</evidence>
<reference evidence="3 5" key="1">
    <citation type="journal article" date="2016" name="Genome Announc.">
        <title>Complete Genome Sequence of the Amino Acid-Fermenting Clostridium propionicum X2 (DSM 1682).</title>
        <authorList>
            <person name="Poehlein A."/>
            <person name="Schlien K."/>
            <person name="Chowdhury N.P."/>
            <person name="Gottschalk G."/>
            <person name="Buckel W."/>
            <person name="Daniel R."/>
        </authorList>
    </citation>
    <scope>NUCLEOTIDE SEQUENCE [LARGE SCALE GENOMIC DNA]</scope>
    <source>
        <strain evidence="3 5">X2</strain>
    </source>
</reference>
<dbReference type="RefSeq" id="WP_066052578.1">
    <property type="nucleotide sequence ID" value="NZ_CP014223.1"/>
</dbReference>
<accession>A0A0X8VC31</accession>
<evidence type="ECO:0000313" key="4">
    <source>
        <dbReference type="EMBL" id="SHE53191.1"/>
    </source>
</evidence>
<keyword evidence="1" id="KW-0732">Signal</keyword>
<organism evidence="4 6">
    <name type="scientific">Anaerotignum propionicum DSM 1682</name>
    <dbReference type="NCBI Taxonomy" id="991789"/>
    <lineage>
        <taxon>Bacteria</taxon>
        <taxon>Bacillati</taxon>
        <taxon>Bacillota</taxon>
        <taxon>Clostridia</taxon>
        <taxon>Lachnospirales</taxon>
        <taxon>Anaerotignaceae</taxon>
        <taxon>Anaerotignum</taxon>
    </lineage>
</organism>
<keyword evidence="5" id="KW-1185">Reference proteome</keyword>
<gene>
    <name evidence="3" type="ORF">CPRO_26300</name>
    <name evidence="4" type="ORF">SAMN02745151_00998</name>
</gene>
<dbReference type="KEGG" id="cpro:CPRO_26300"/>
<dbReference type="InterPro" id="IPR018711">
    <property type="entry name" value="NAGPA"/>
</dbReference>
<sequence>MKYQLGKMRRLMGALLAVALTVSVTTTWAFGATTYYDQKTEQTVTRGVVYEKSSRMTDAGIQNLHVLKVDLTESTLEFKEVESTVEYGLKETVKKLLTDNGALAGVNSDFFGMSGSYSAPFGAVMRDGELVSAGTSLNHDGDLYASFFMDENNNPFFDYFKMTATFANSQKAIELASMNKVTAMVYPIYFDKQAAKSTADLDKRFPELVKFVVVGDMITYISQPGETVAVPEDGYLIVMSKDYRNNAANVFQVNDSITLNINSSVDFENKEFAFGGGGKLLIDGAEAPATAIVATGRQPRTAFGISQDGKTAIFMVVDGRGDSVGVTHSEMANYMREYGAYNAMHLDGGGSSTMAVKTVDDSAVTVKNTVSDGSERKVINAVGIFQKAQAGEIEKIAITPSLVRTLPNKTITFKVYGLDEYYNRIEIPANEVTMQAVGVEGTWNGYDFIPSQKGTFEVTALYKDKTASQAGVVSATTSKLKPASNSIKLKKAGETATIAMQVVDTDGFNHWVSTTTNYEVADTSIGTMKSNVFTATKAGSTYIKCTRDGQTAYISVTVGDCKAVTTPNATTAADPLQKKITKANDGAFYLNISGTVAYNGTGKINDTTYADVRTRVRDAVDSNAEVAIYGGASDIKTAPKLDTLSWNGGYRFLSRSGTSIAMVSASGGGIRATNPTQYASLTRDLDASNNDTIVIIMDKTPGEFKSAAETSYFRGILNKYVAQGKTVFVVSCCGTAQWTSAKDGVRYINLPNLWKTDGGVNGSFSMLKLRVQGQDISYEIGKV</sequence>
<dbReference type="EMBL" id="FQUA01000003">
    <property type="protein sequence ID" value="SHE53191.1"/>
    <property type="molecule type" value="Genomic_DNA"/>
</dbReference>